<name>A0A0D3II30_EMIH1</name>
<dbReference type="Proteomes" id="UP000013827">
    <property type="component" value="Unassembled WGS sequence"/>
</dbReference>
<dbReference type="RefSeq" id="XP_005763344.1">
    <property type="nucleotide sequence ID" value="XM_005763287.1"/>
</dbReference>
<reference evidence="1" key="2">
    <citation type="submission" date="2024-10" db="UniProtKB">
        <authorList>
            <consortium name="EnsemblProtists"/>
        </authorList>
    </citation>
    <scope>IDENTIFICATION</scope>
</reference>
<dbReference type="KEGG" id="ehx:EMIHUDRAFT_215200"/>
<dbReference type="AlphaFoldDB" id="A0A0D3II30"/>
<reference evidence="2" key="1">
    <citation type="journal article" date="2013" name="Nature">
        <title>Pan genome of the phytoplankton Emiliania underpins its global distribution.</title>
        <authorList>
            <person name="Read B.A."/>
            <person name="Kegel J."/>
            <person name="Klute M.J."/>
            <person name="Kuo A."/>
            <person name="Lefebvre S.C."/>
            <person name="Maumus F."/>
            <person name="Mayer C."/>
            <person name="Miller J."/>
            <person name="Monier A."/>
            <person name="Salamov A."/>
            <person name="Young J."/>
            <person name="Aguilar M."/>
            <person name="Claverie J.M."/>
            <person name="Frickenhaus S."/>
            <person name="Gonzalez K."/>
            <person name="Herman E.K."/>
            <person name="Lin Y.C."/>
            <person name="Napier J."/>
            <person name="Ogata H."/>
            <person name="Sarno A.F."/>
            <person name="Shmutz J."/>
            <person name="Schroeder D."/>
            <person name="de Vargas C."/>
            <person name="Verret F."/>
            <person name="von Dassow P."/>
            <person name="Valentin K."/>
            <person name="Van de Peer Y."/>
            <person name="Wheeler G."/>
            <person name="Dacks J.B."/>
            <person name="Delwiche C.F."/>
            <person name="Dyhrman S.T."/>
            <person name="Glockner G."/>
            <person name="John U."/>
            <person name="Richards T."/>
            <person name="Worden A.Z."/>
            <person name="Zhang X."/>
            <person name="Grigoriev I.V."/>
            <person name="Allen A.E."/>
            <person name="Bidle K."/>
            <person name="Borodovsky M."/>
            <person name="Bowler C."/>
            <person name="Brownlee C."/>
            <person name="Cock J.M."/>
            <person name="Elias M."/>
            <person name="Gladyshev V.N."/>
            <person name="Groth M."/>
            <person name="Guda C."/>
            <person name="Hadaegh A."/>
            <person name="Iglesias-Rodriguez M.D."/>
            <person name="Jenkins J."/>
            <person name="Jones B.M."/>
            <person name="Lawson T."/>
            <person name="Leese F."/>
            <person name="Lindquist E."/>
            <person name="Lobanov A."/>
            <person name="Lomsadze A."/>
            <person name="Malik S.B."/>
            <person name="Marsh M.E."/>
            <person name="Mackinder L."/>
            <person name="Mock T."/>
            <person name="Mueller-Roeber B."/>
            <person name="Pagarete A."/>
            <person name="Parker M."/>
            <person name="Probert I."/>
            <person name="Quesneville H."/>
            <person name="Raines C."/>
            <person name="Rensing S.A."/>
            <person name="Riano-Pachon D.M."/>
            <person name="Richier S."/>
            <person name="Rokitta S."/>
            <person name="Shiraiwa Y."/>
            <person name="Soanes D.M."/>
            <person name="van der Giezen M."/>
            <person name="Wahlund T.M."/>
            <person name="Williams B."/>
            <person name="Wilson W."/>
            <person name="Wolfe G."/>
            <person name="Wurch L.L."/>
        </authorList>
    </citation>
    <scope>NUCLEOTIDE SEQUENCE</scope>
</reference>
<accession>A0A0D3II30</accession>
<dbReference type="EnsemblProtists" id="EOD10915">
    <property type="protein sequence ID" value="EOD10915"/>
    <property type="gene ID" value="EMIHUDRAFT_215200"/>
</dbReference>
<proteinExistence type="predicted"/>
<keyword evidence="2" id="KW-1185">Reference proteome</keyword>
<sequence length="202" mass="21341">MASVMSGVAPRVAALPCRVSCFRFLLPPDEPGKWALFTARGKWAFQQQHGEGFSITNVPLWTVGEWSSLGEVSSAGADLSVVQGGLYISGGVDEGRFDGSTARWEGRRSAAAASDSTEQRVRYESSLHVRSLALDEPHVQRLLSRLPACTLTAAKGEGGRSGWRTVDSLALPTAMHAHSAITVPLLPSGGSPAAEGASPSRR</sequence>
<evidence type="ECO:0000313" key="2">
    <source>
        <dbReference type="Proteomes" id="UP000013827"/>
    </source>
</evidence>
<dbReference type="GeneID" id="17257085"/>
<protein>
    <submittedName>
        <fullName evidence="1">Uncharacterized protein</fullName>
    </submittedName>
</protein>
<evidence type="ECO:0000313" key="1">
    <source>
        <dbReference type="EnsemblProtists" id="EOD10915"/>
    </source>
</evidence>
<dbReference type="HOGENOM" id="CLU_1374478_0_0_1"/>
<dbReference type="PaxDb" id="2903-EOD10915"/>
<organism evidence="1 2">
    <name type="scientific">Emiliania huxleyi (strain CCMP1516)</name>
    <dbReference type="NCBI Taxonomy" id="280463"/>
    <lineage>
        <taxon>Eukaryota</taxon>
        <taxon>Haptista</taxon>
        <taxon>Haptophyta</taxon>
        <taxon>Prymnesiophyceae</taxon>
        <taxon>Isochrysidales</taxon>
        <taxon>Noelaerhabdaceae</taxon>
        <taxon>Emiliania</taxon>
    </lineage>
</organism>